<evidence type="ECO:0000256" key="1">
    <source>
        <dbReference type="ARBA" id="ARBA00004141"/>
    </source>
</evidence>
<evidence type="ECO:0000313" key="9">
    <source>
        <dbReference type="Proteomes" id="UP000091857"/>
    </source>
</evidence>
<dbReference type="AlphaFoldDB" id="A0A2C9USB1"/>
<evidence type="ECO:0000256" key="4">
    <source>
        <dbReference type="ARBA" id="ARBA00022989"/>
    </source>
</evidence>
<dbReference type="InterPro" id="IPR034294">
    <property type="entry name" value="Aquaporin_transptr"/>
</dbReference>
<dbReference type="InterPro" id="IPR000425">
    <property type="entry name" value="MIP"/>
</dbReference>
<dbReference type="PANTHER" id="PTHR45724:SF21">
    <property type="entry name" value="MAJOR INTRINSIC PROTEIN"/>
    <property type="match status" value="1"/>
</dbReference>
<evidence type="ECO:0000256" key="3">
    <source>
        <dbReference type="ARBA" id="ARBA00022692"/>
    </source>
</evidence>
<evidence type="ECO:0000256" key="2">
    <source>
        <dbReference type="ARBA" id="ARBA00022448"/>
    </source>
</evidence>
<feature type="transmembrane region" description="Helical" evidence="7">
    <location>
        <begin position="75"/>
        <end position="95"/>
    </location>
</feature>
<dbReference type="InterPro" id="IPR022357">
    <property type="entry name" value="MIP_CS"/>
</dbReference>
<keyword evidence="9" id="KW-1185">Reference proteome</keyword>
<dbReference type="InterPro" id="IPR023271">
    <property type="entry name" value="Aquaporin-like"/>
</dbReference>
<keyword evidence="3 6" id="KW-0812">Transmembrane</keyword>
<dbReference type="PROSITE" id="PS00221">
    <property type="entry name" value="MIP"/>
    <property type="match status" value="1"/>
</dbReference>
<dbReference type="EMBL" id="CM004399">
    <property type="protein sequence ID" value="OAY33409.1"/>
    <property type="molecule type" value="Genomic_DNA"/>
</dbReference>
<dbReference type="OrthoDB" id="3222at2759"/>
<evidence type="ECO:0000256" key="7">
    <source>
        <dbReference type="SAM" id="Phobius"/>
    </source>
</evidence>
<comment type="caution">
    <text evidence="8">The sequence shown here is derived from an EMBL/GenBank/DDBJ whole genome shotgun (WGS) entry which is preliminary data.</text>
</comment>
<dbReference type="PANTHER" id="PTHR45724">
    <property type="entry name" value="AQUAPORIN NIP2-1"/>
    <property type="match status" value="1"/>
</dbReference>
<comment type="similarity">
    <text evidence="6">Belongs to the MIP/aquaporin (TC 1.A.8) family.</text>
</comment>
<feature type="transmembrane region" description="Helical" evidence="7">
    <location>
        <begin position="236"/>
        <end position="259"/>
    </location>
</feature>
<gene>
    <name evidence="8" type="ORF">MANES_13G093600v8</name>
</gene>
<dbReference type="Gramene" id="Manes.13G093600.1.v8.1">
    <property type="protein sequence ID" value="Manes.13G093600.1.v8.1.CDS"/>
    <property type="gene ID" value="Manes.13G093600.v8.1"/>
</dbReference>
<dbReference type="Pfam" id="PF00230">
    <property type="entry name" value="MIP"/>
    <property type="match status" value="1"/>
</dbReference>
<dbReference type="PRINTS" id="PR00783">
    <property type="entry name" value="MINTRINSICP"/>
</dbReference>
<dbReference type="SUPFAM" id="SSF81338">
    <property type="entry name" value="Aquaporin-like"/>
    <property type="match status" value="1"/>
</dbReference>
<comment type="subcellular location">
    <subcellularLocation>
        <location evidence="1">Membrane</location>
        <topology evidence="1">Multi-pass membrane protein</topology>
    </subcellularLocation>
</comment>
<keyword evidence="2 6" id="KW-0813">Transport</keyword>
<evidence type="ECO:0000313" key="8">
    <source>
        <dbReference type="EMBL" id="OAY33409.1"/>
    </source>
</evidence>
<evidence type="ECO:0000256" key="6">
    <source>
        <dbReference type="RuleBase" id="RU000477"/>
    </source>
</evidence>
<dbReference type="Gene3D" id="1.20.1080.10">
    <property type="entry name" value="Glycerol uptake facilitator protein"/>
    <property type="match status" value="1"/>
</dbReference>
<feature type="transmembrane region" description="Helical" evidence="7">
    <location>
        <begin position="166"/>
        <end position="185"/>
    </location>
</feature>
<keyword evidence="4 7" id="KW-1133">Transmembrane helix</keyword>
<dbReference type="STRING" id="3983.A0A2C9USB1"/>
<feature type="transmembrane region" description="Helical" evidence="7">
    <location>
        <begin position="197"/>
        <end position="216"/>
    </location>
</feature>
<sequence>MAAVSPSPVHSPKRTVSIDLSKIEEKMANTPSQDSTAEVTVFPINAHKIMAELMGTYVIIFIGCGSLMIEVKYGISPVGVAVAWGLVVMVMIYALGHVSGGHFNPAITIAFAIQCKYSWRKVLGYVASQIAGSTLAILTLSVMLHGRADIKFTVTQYSGQATDLEGFIWEFITSFILMLTICGVATDSRAINELSGVAVGAAMLFDIIIAGKITGASMNPARSIGAALVAKQFECLWVYIVAPILGMITASTMYCFIWLPSSENIVDKDNAKTV</sequence>
<reference evidence="9" key="1">
    <citation type="journal article" date="2016" name="Nat. Biotechnol.">
        <title>Sequencing wild and cultivated cassava and related species reveals extensive interspecific hybridization and genetic diversity.</title>
        <authorList>
            <person name="Bredeson J.V."/>
            <person name="Lyons J.B."/>
            <person name="Prochnik S.E."/>
            <person name="Wu G.A."/>
            <person name="Ha C.M."/>
            <person name="Edsinger-Gonzales E."/>
            <person name="Grimwood J."/>
            <person name="Schmutz J."/>
            <person name="Rabbi I.Y."/>
            <person name="Egesi C."/>
            <person name="Nauluvula P."/>
            <person name="Lebot V."/>
            <person name="Ndunguru J."/>
            <person name="Mkamilo G."/>
            <person name="Bart R.S."/>
            <person name="Setter T.L."/>
            <person name="Gleadow R.M."/>
            <person name="Kulakow P."/>
            <person name="Ferguson M.E."/>
            <person name="Rounsley S."/>
            <person name="Rokhsar D.S."/>
        </authorList>
    </citation>
    <scope>NUCLEOTIDE SEQUENCE [LARGE SCALE GENOMIC DNA]</scope>
    <source>
        <strain evidence="9">cv. AM560-2</strain>
    </source>
</reference>
<organism evidence="8 9">
    <name type="scientific">Manihot esculenta</name>
    <name type="common">Cassava</name>
    <name type="synonym">Jatropha manihot</name>
    <dbReference type="NCBI Taxonomy" id="3983"/>
    <lineage>
        <taxon>Eukaryota</taxon>
        <taxon>Viridiplantae</taxon>
        <taxon>Streptophyta</taxon>
        <taxon>Embryophyta</taxon>
        <taxon>Tracheophyta</taxon>
        <taxon>Spermatophyta</taxon>
        <taxon>Magnoliopsida</taxon>
        <taxon>eudicotyledons</taxon>
        <taxon>Gunneridae</taxon>
        <taxon>Pentapetalae</taxon>
        <taxon>rosids</taxon>
        <taxon>fabids</taxon>
        <taxon>Malpighiales</taxon>
        <taxon>Euphorbiaceae</taxon>
        <taxon>Crotonoideae</taxon>
        <taxon>Manihoteae</taxon>
        <taxon>Manihot</taxon>
    </lineage>
</organism>
<feature type="transmembrane region" description="Helical" evidence="7">
    <location>
        <begin position="49"/>
        <end position="69"/>
    </location>
</feature>
<evidence type="ECO:0000256" key="5">
    <source>
        <dbReference type="ARBA" id="ARBA00023136"/>
    </source>
</evidence>
<protein>
    <submittedName>
        <fullName evidence="8">Uncharacterized protein</fullName>
    </submittedName>
</protein>
<proteinExistence type="inferred from homology"/>
<keyword evidence="5 7" id="KW-0472">Membrane</keyword>
<name>A0A2C9USB1_MANES</name>
<feature type="transmembrane region" description="Helical" evidence="7">
    <location>
        <begin position="122"/>
        <end position="146"/>
    </location>
</feature>
<dbReference type="GO" id="GO:0015267">
    <property type="term" value="F:channel activity"/>
    <property type="evidence" value="ECO:0007669"/>
    <property type="project" value="InterPro"/>
</dbReference>
<dbReference type="GO" id="GO:0016020">
    <property type="term" value="C:membrane"/>
    <property type="evidence" value="ECO:0007669"/>
    <property type="project" value="UniProtKB-SubCell"/>
</dbReference>
<dbReference type="Proteomes" id="UP000091857">
    <property type="component" value="Chromosome 13"/>
</dbReference>
<accession>A0A2C9USB1</accession>